<evidence type="ECO:0000313" key="2">
    <source>
        <dbReference type="EMBL" id="GAA2588874.1"/>
    </source>
</evidence>
<feature type="transmembrane region" description="Helical" evidence="1">
    <location>
        <begin position="272"/>
        <end position="293"/>
    </location>
</feature>
<organism evidence="2 3">
    <name type="scientific">Actinomadura fulvescens</name>
    <dbReference type="NCBI Taxonomy" id="46160"/>
    <lineage>
        <taxon>Bacteria</taxon>
        <taxon>Bacillati</taxon>
        <taxon>Actinomycetota</taxon>
        <taxon>Actinomycetes</taxon>
        <taxon>Streptosporangiales</taxon>
        <taxon>Thermomonosporaceae</taxon>
        <taxon>Actinomadura</taxon>
    </lineage>
</organism>
<dbReference type="RefSeq" id="WP_344540206.1">
    <property type="nucleotide sequence ID" value="NZ_BAAATD010000002.1"/>
</dbReference>
<keyword evidence="1" id="KW-1133">Transmembrane helix</keyword>
<proteinExistence type="predicted"/>
<feature type="transmembrane region" description="Helical" evidence="1">
    <location>
        <begin position="218"/>
        <end position="239"/>
    </location>
</feature>
<protein>
    <recommendedName>
        <fullName evidence="4">Integral membrane protein</fullName>
    </recommendedName>
</protein>
<feature type="transmembrane region" description="Helical" evidence="1">
    <location>
        <begin position="193"/>
        <end position="212"/>
    </location>
</feature>
<name>A0ABP6BW30_9ACTN</name>
<dbReference type="Proteomes" id="UP001501509">
    <property type="component" value="Unassembled WGS sequence"/>
</dbReference>
<feature type="transmembrane region" description="Helical" evidence="1">
    <location>
        <begin position="74"/>
        <end position="96"/>
    </location>
</feature>
<keyword evidence="1" id="KW-0812">Transmembrane</keyword>
<sequence>MTSLETGYRKLLAWYPRAYRQEYEEELVGVLLAASEDGRRRPGVREAADLLLGAVRVRLRGSFGRAARARWREAAATAGAALAALMLIMALPNLVYHGLGNLLGSPDPLTVIVPATTVLMAAGVWAGRRTLTVFGAWATLAGTAAAADLGVDSDPAAGMASYESVAVALVAALLLSVPVAPRSGLELMRSHGLLLWCLSSGLVLAAAPWFVFSEPTELWPLTVLVPLLYGWAAGTAAWSPVGRRTMLLLAVPLGALITITSLTPAITFVGPFVPTDLAAIVVPVIAFAVTAWWRRPRRTDGGGPDETPGLSPA</sequence>
<feature type="transmembrane region" description="Helical" evidence="1">
    <location>
        <begin position="108"/>
        <end position="126"/>
    </location>
</feature>
<feature type="transmembrane region" description="Helical" evidence="1">
    <location>
        <begin position="246"/>
        <end position="266"/>
    </location>
</feature>
<evidence type="ECO:0000313" key="3">
    <source>
        <dbReference type="Proteomes" id="UP001501509"/>
    </source>
</evidence>
<dbReference type="EMBL" id="BAAATD010000002">
    <property type="protein sequence ID" value="GAA2588874.1"/>
    <property type="molecule type" value="Genomic_DNA"/>
</dbReference>
<evidence type="ECO:0000256" key="1">
    <source>
        <dbReference type="SAM" id="Phobius"/>
    </source>
</evidence>
<keyword evidence="3" id="KW-1185">Reference proteome</keyword>
<evidence type="ECO:0008006" key="4">
    <source>
        <dbReference type="Google" id="ProtNLM"/>
    </source>
</evidence>
<reference evidence="3" key="1">
    <citation type="journal article" date="2019" name="Int. J. Syst. Evol. Microbiol.">
        <title>The Global Catalogue of Microorganisms (GCM) 10K type strain sequencing project: providing services to taxonomists for standard genome sequencing and annotation.</title>
        <authorList>
            <consortium name="The Broad Institute Genomics Platform"/>
            <consortium name="The Broad Institute Genome Sequencing Center for Infectious Disease"/>
            <person name="Wu L."/>
            <person name="Ma J."/>
        </authorList>
    </citation>
    <scope>NUCLEOTIDE SEQUENCE [LARGE SCALE GENOMIC DNA]</scope>
    <source>
        <strain evidence="3">JCM 6833</strain>
    </source>
</reference>
<gene>
    <name evidence="2" type="ORF">GCM10010411_22180</name>
</gene>
<accession>A0ABP6BW30</accession>
<keyword evidence="1" id="KW-0472">Membrane</keyword>
<feature type="transmembrane region" description="Helical" evidence="1">
    <location>
        <begin position="157"/>
        <end position="181"/>
    </location>
</feature>
<comment type="caution">
    <text evidence="2">The sequence shown here is derived from an EMBL/GenBank/DDBJ whole genome shotgun (WGS) entry which is preliminary data.</text>
</comment>
<feature type="transmembrane region" description="Helical" evidence="1">
    <location>
        <begin position="133"/>
        <end position="151"/>
    </location>
</feature>